<dbReference type="PANTHER" id="PTHR35446">
    <property type="entry name" value="SI:CH211-175M2.5"/>
    <property type="match status" value="1"/>
</dbReference>
<feature type="domain" description="Carboxymuconolactone decarboxylase-like" evidence="1">
    <location>
        <begin position="52"/>
        <end position="109"/>
    </location>
</feature>
<evidence type="ECO:0000313" key="2">
    <source>
        <dbReference type="EMBL" id="GAA2032525.1"/>
    </source>
</evidence>
<dbReference type="PANTHER" id="PTHR35446:SF2">
    <property type="entry name" value="CARBOXYMUCONOLACTONE DECARBOXYLASE-LIKE DOMAIN-CONTAINING PROTEIN"/>
    <property type="match status" value="1"/>
</dbReference>
<dbReference type="InterPro" id="IPR010195">
    <property type="entry name" value="Uncharacterised_peroxidase-rel"/>
</dbReference>
<name>A0ABN2UBA6_9MICO</name>
<protein>
    <recommendedName>
        <fullName evidence="1">Carboxymuconolactone decarboxylase-like domain-containing protein</fullName>
    </recommendedName>
</protein>
<dbReference type="EMBL" id="BAAANB010000021">
    <property type="protein sequence ID" value="GAA2032525.1"/>
    <property type="molecule type" value="Genomic_DNA"/>
</dbReference>
<sequence>MASACGPVHTEGMFIDAVPEDAAEGELADYYRQQREAWGFLPNYAAAFSARPDVARAWGALNGAIRGGMDRRRFELATIAAARALRSTYCTAAHSKFLRDACGDEASLQAIGREPDGTELGEQDRLVYAFAAKVATDAASVEPSDVDALRAAGLTDRDVADVVYAAAARSFFTRVLDGLGAQLDAQTAAEFSPELLESMLVGRPVAPA</sequence>
<dbReference type="Pfam" id="PF02627">
    <property type="entry name" value="CMD"/>
    <property type="match status" value="1"/>
</dbReference>
<comment type="caution">
    <text evidence="2">The sequence shown here is derived from an EMBL/GenBank/DDBJ whole genome shotgun (WGS) entry which is preliminary data.</text>
</comment>
<keyword evidence="3" id="KW-1185">Reference proteome</keyword>
<dbReference type="NCBIfam" id="TIGR01926">
    <property type="entry name" value="peroxid_rel"/>
    <property type="match status" value="1"/>
</dbReference>
<dbReference type="InterPro" id="IPR003779">
    <property type="entry name" value="CMD-like"/>
</dbReference>
<dbReference type="Gene3D" id="1.20.1290.10">
    <property type="entry name" value="AhpD-like"/>
    <property type="match status" value="1"/>
</dbReference>
<dbReference type="SUPFAM" id="SSF69118">
    <property type="entry name" value="AhpD-like"/>
    <property type="match status" value="1"/>
</dbReference>
<organism evidence="2 3">
    <name type="scientific">Terrabacter terrae</name>
    <dbReference type="NCBI Taxonomy" id="318434"/>
    <lineage>
        <taxon>Bacteria</taxon>
        <taxon>Bacillati</taxon>
        <taxon>Actinomycetota</taxon>
        <taxon>Actinomycetes</taxon>
        <taxon>Micrococcales</taxon>
        <taxon>Intrasporangiaceae</taxon>
        <taxon>Terrabacter</taxon>
    </lineage>
</organism>
<dbReference type="InterPro" id="IPR029032">
    <property type="entry name" value="AhpD-like"/>
</dbReference>
<evidence type="ECO:0000313" key="3">
    <source>
        <dbReference type="Proteomes" id="UP001501285"/>
    </source>
</evidence>
<reference evidence="2 3" key="1">
    <citation type="journal article" date="2019" name="Int. J. Syst. Evol. Microbiol.">
        <title>The Global Catalogue of Microorganisms (GCM) 10K type strain sequencing project: providing services to taxonomists for standard genome sequencing and annotation.</title>
        <authorList>
            <consortium name="The Broad Institute Genomics Platform"/>
            <consortium name="The Broad Institute Genome Sequencing Center for Infectious Disease"/>
            <person name="Wu L."/>
            <person name="Ma J."/>
        </authorList>
    </citation>
    <scope>NUCLEOTIDE SEQUENCE [LARGE SCALE GENOMIC DNA]</scope>
    <source>
        <strain evidence="2 3">JCM 14283</strain>
    </source>
</reference>
<dbReference type="Proteomes" id="UP001501285">
    <property type="component" value="Unassembled WGS sequence"/>
</dbReference>
<gene>
    <name evidence="2" type="ORF">GCM10009740_23300</name>
</gene>
<evidence type="ECO:0000259" key="1">
    <source>
        <dbReference type="Pfam" id="PF02627"/>
    </source>
</evidence>
<proteinExistence type="predicted"/>
<accession>A0ABN2UBA6</accession>